<protein>
    <submittedName>
        <fullName evidence="1">DUF3052 family protein</fullName>
    </submittedName>
</protein>
<dbReference type="AlphaFoldDB" id="A0A941EVA2"/>
<evidence type="ECO:0000313" key="1">
    <source>
        <dbReference type="EMBL" id="MBR7837037.1"/>
    </source>
</evidence>
<accession>A0A941EVA2</accession>
<dbReference type="Pfam" id="PF11253">
    <property type="entry name" value="DUF3052"/>
    <property type="match status" value="1"/>
</dbReference>
<evidence type="ECO:0000313" key="2">
    <source>
        <dbReference type="Proteomes" id="UP000675781"/>
    </source>
</evidence>
<name>A0A941EVA2_9ACTN</name>
<dbReference type="InterPro" id="IPR021412">
    <property type="entry name" value="DUF3052"/>
</dbReference>
<dbReference type="RefSeq" id="WP_212531507.1">
    <property type="nucleotide sequence ID" value="NZ_JAGSOG010000177.1"/>
</dbReference>
<keyword evidence="2" id="KW-1185">Reference proteome</keyword>
<sequence length="145" mass="15054">MAEKQGTPLPRKLGVKPGQRVAVVNAPVTFEAALGPLPPDVTLEAAAGAATAVDSGPYDVVVWFATTRRALADAVAGADAGLLTPAGGLWIGWPKRASGIATEVDADVVREVALPTGLVDNKICAIDDAWSGVRLVLRRELRPRP</sequence>
<comment type="caution">
    <text evidence="1">The sequence shown here is derived from an EMBL/GenBank/DDBJ whole genome shotgun (WGS) entry which is preliminary data.</text>
</comment>
<dbReference type="Proteomes" id="UP000675781">
    <property type="component" value="Unassembled WGS sequence"/>
</dbReference>
<gene>
    <name evidence="1" type="ORF">KDL01_27420</name>
</gene>
<proteinExistence type="predicted"/>
<reference evidence="1" key="1">
    <citation type="submission" date="2021-04" db="EMBL/GenBank/DDBJ databases">
        <title>Genome based classification of Actinospica acidithermotolerans sp. nov., an actinobacterium isolated from an Indonesian hot spring.</title>
        <authorList>
            <person name="Kusuma A.B."/>
            <person name="Putra K.E."/>
            <person name="Nafisah S."/>
            <person name="Loh J."/>
            <person name="Nouioui I."/>
            <person name="Goodfellow M."/>
        </authorList>
    </citation>
    <scope>NUCLEOTIDE SEQUENCE</scope>
    <source>
        <strain evidence="1">CSCA 57</strain>
    </source>
</reference>
<organism evidence="1 2">
    <name type="scientific">Actinospica durhamensis</name>
    <dbReference type="NCBI Taxonomy" id="1508375"/>
    <lineage>
        <taxon>Bacteria</taxon>
        <taxon>Bacillati</taxon>
        <taxon>Actinomycetota</taxon>
        <taxon>Actinomycetes</taxon>
        <taxon>Catenulisporales</taxon>
        <taxon>Actinospicaceae</taxon>
        <taxon>Actinospica</taxon>
    </lineage>
</organism>
<dbReference type="EMBL" id="JAGSOG010000177">
    <property type="protein sequence ID" value="MBR7837037.1"/>
    <property type="molecule type" value="Genomic_DNA"/>
</dbReference>